<evidence type="ECO:0000313" key="2">
    <source>
        <dbReference type="Proteomes" id="UP000827976"/>
    </source>
</evidence>
<comment type="caution">
    <text evidence="1">The sequence shown here is derived from an EMBL/GenBank/DDBJ whole genome shotgun (WGS) entry which is preliminary data.</text>
</comment>
<reference evidence="2" key="1">
    <citation type="journal article" date="2022" name="Nat. Commun.">
        <title>Chromosome evolution and the genetic basis of agronomically important traits in greater yam.</title>
        <authorList>
            <person name="Bredeson J.V."/>
            <person name="Lyons J.B."/>
            <person name="Oniyinde I.O."/>
            <person name="Okereke N.R."/>
            <person name="Kolade O."/>
            <person name="Nnabue I."/>
            <person name="Nwadili C.O."/>
            <person name="Hribova E."/>
            <person name="Parker M."/>
            <person name="Nwogha J."/>
            <person name="Shu S."/>
            <person name="Carlson J."/>
            <person name="Kariba R."/>
            <person name="Muthemba S."/>
            <person name="Knop K."/>
            <person name="Barton G.J."/>
            <person name="Sherwood A.V."/>
            <person name="Lopez-Montes A."/>
            <person name="Asiedu R."/>
            <person name="Jamnadass R."/>
            <person name="Muchugi A."/>
            <person name="Goodstein D."/>
            <person name="Egesi C.N."/>
            <person name="Featherston J."/>
            <person name="Asfaw A."/>
            <person name="Simpson G.G."/>
            <person name="Dolezel J."/>
            <person name="Hendre P.S."/>
            <person name="Van Deynze A."/>
            <person name="Kumar P.L."/>
            <person name="Obidiegwu J.E."/>
            <person name="Bhattacharjee R."/>
            <person name="Rokhsar D.S."/>
        </authorList>
    </citation>
    <scope>NUCLEOTIDE SEQUENCE [LARGE SCALE GENOMIC DNA]</scope>
    <source>
        <strain evidence="2">cv. TDa95/00328</strain>
    </source>
</reference>
<keyword evidence="2" id="KW-1185">Reference proteome</keyword>
<dbReference type="EC" id="1.14.11.31" evidence="1"/>
<evidence type="ECO:0000313" key="1">
    <source>
        <dbReference type="EMBL" id="KAH7655535.1"/>
    </source>
</evidence>
<protein>
    <submittedName>
        <fullName evidence="1">Thebaine 6-O-demethylase protein</fullName>
        <ecNumber evidence="1">1.14.11.31</ecNumber>
    </submittedName>
</protein>
<keyword evidence="1" id="KW-0560">Oxidoreductase</keyword>
<sequence length="503" mass="56943">MEAQASLPLSNHTIKELFESQAFTSSIPSYYHAFRNPDEELRPEDSIDEEIPVIDFSLLVGGTPMERAEVIHHLCMACSEWGFFMVVNHGIPKRLMDEMLDAFENFFNQNEEEKNEYLGKHVLDPIRYGTSFNTSVDKTRYWRDYLKVFVNPEFHSPAKPSGFRDGKELLKAIWESLELKTEDIEVALDFSSCFQIIVGNLYPPCPQPELALGIPAHSDHGLLTILFQNGINGLQVKHKGKWLHVKPLPNSFLVNTGDHMEIVSNGRYKSVLHRAEVNGNSTRISIVSLVGPSLEAIVAPAPQLVDLDHHLAFNGMRYKDFMEQQQANPLKEKSILDLLRYAAYTRKMGKELLKAIWESLELKTEDIELALGLPPHSDHGLLTILLQNGINGLQVKHNNKWLHIKPLPNSLLVNIGDQMELVSNGRYKSVLHRAEVNGKSTRMSIATIIGPSHEAIVAPAPQLVERDHHLSFNGMRYKDFLEQQQSSALKEKSILGLLRVRDD</sequence>
<gene>
    <name evidence="1" type="ORF">IHE45_18G018200</name>
</gene>
<accession>A0ACB7U5D9</accession>
<name>A0ACB7U5D9_DIOAL</name>
<dbReference type="EMBL" id="CM037028">
    <property type="protein sequence ID" value="KAH7655535.1"/>
    <property type="molecule type" value="Genomic_DNA"/>
</dbReference>
<proteinExistence type="predicted"/>
<dbReference type="Proteomes" id="UP000827976">
    <property type="component" value="Chromosome 18"/>
</dbReference>
<organism evidence="1 2">
    <name type="scientific">Dioscorea alata</name>
    <name type="common">Purple yam</name>
    <dbReference type="NCBI Taxonomy" id="55571"/>
    <lineage>
        <taxon>Eukaryota</taxon>
        <taxon>Viridiplantae</taxon>
        <taxon>Streptophyta</taxon>
        <taxon>Embryophyta</taxon>
        <taxon>Tracheophyta</taxon>
        <taxon>Spermatophyta</taxon>
        <taxon>Magnoliopsida</taxon>
        <taxon>Liliopsida</taxon>
        <taxon>Dioscoreales</taxon>
        <taxon>Dioscoreaceae</taxon>
        <taxon>Dioscorea</taxon>
    </lineage>
</organism>